<feature type="domain" description="HTH tetR-type" evidence="6">
    <location>
        <begin position="18"/>
        <end position="78"/>
    </location>
</feature>
<keyword evidence="1" id="KW-0805">Transcription regulation</keyword>
<keyword evidence="3" id="KW-0804">Transcription</keyword>
<keyword evidence="8" id="KW-1185">Reference proteome</keyword>
<dbReference type="InterPro" id="IPR001647">
    <property type="entry name" value="HTH_TetR"/>
</dbReference>
<evidence type="ECO:0000256" key="3">
    <source>
        <dbReference type="ARBA" id="ARBA00023163"/>
    </source>
</evidence>
<sequence>MTPELTEQPGRRGRPRDPGADRRILDAARQLLATDGYEALAVDRVAEHAGVAKTTLYRRWPSKAHLVIELVADLQGQVRLEETGDLRNDLTALVRGITVRLHAVGAALVADLAAAVARDSSVALGIRELFKAWRGAAITILWAARDRGDLPRASNAEILVDQLVGPLYYRLLITGDPLTPEYATRLVDSVLGTHEPTS</sequence>
<evidence type="ECO:0000256" key="1">
    <source>
        <dbReference type="ARBA" id="ARBA00023015"/>
    </source>
</evidence>
<protein>
    <submittedName>
        <fullName evidence="7">TetR/AcrR family transcriptional regulator</fullName>
    </submittedName>
</protein>
<evidence type="ECO:0000256" key="5">
    <source>
        <dbReference type="SAM" id="MobiDB-lite"/>
    </source>
</evidence>
<dbReference type="Gene3D" id="1.10.10.60">
    <property type="entry name" value="Homeodomain-like"/>
    <property type="match status" value="1"/>
</dbReference>
<dbReference type="PRINTS" id="PR00455">
    <property type="entry name" value="HTHTETR"/>
</dbReference>
<feature type="region of interest" description="Disordered" evidence="5">
    <location>
        <begin position="1"/>
        <end position="20"/>
    </location>
</feature>
<dbReference type="Pfam" id="PF00440">
    <property type="entry name" value="TetR_N"/>
    <property type="match status" value="1"/>
</dbReference>
<dbReference type="InterPro" id="IPR011075">
    <property type="entry name" value="TetR_C"/>
</dbReference>
<accession>A0ABV7YFP9</accession>
<organism evidence="7 8">
    <name type="scientific">Tenggerimyces flavus</name>
    <dbReference type="NCBI Taxonomy" id="1708749"/>
    <lineage>
        <taxon>Bacteria</taxon>
        <taxon>Bacillati</taxon>
        <taxon>Actinomycetota</taxon>
        <taxon>Actinomycetes</taxon>
        <taxon>Propionibacteriales</taxon>
        <taxon>Nocardioidaceae</taxon>
        <taxon>Tenggerimyces</taxon>
    </lineage>
</organism>
<dbReference type="InterPro" id="IPR050109">
    <property type="entry name" value="HTH-type_TetR-like_transc_reg"/>
</dbReference>
<evidence type="ECO:0000259" key="6">
    <source>
        <dbReference type="PROSITE" id="PS50977"/>
    </source>
</evidence>
<reference evidence="8" key="1">
    <citation type="journal article" date="2019" name="Int. J. Syst. Evol. Microbiol.">
        <title>The Global Catalogue of Microorganisms (GCM) 10K type strain sequencing project: providing services to taxonomists for standard genome sequencing and annotation.</title>
        <authorList>
            <consortium name="The Broad Institute Genomics Platform"/>
            <consortium name="The Broad Institute Genome Sequencing Center for Infectious Disease"/>
            <person name="Wu L."/>
            <person name="Ma J."/>
        </authorList>
    </citation>
    <scope>NUCLEOTIDE SEQUENCE [LARGE SCALE GENOMIC DNA]</scope>
    <source>
        <strain evidence="8">CGMCC 4.7241</strain>
    </source>
</reference>
<evidence type="ECO:0000313" key="7">
    <source>
        <dbReference type="EMBL" id="MFC3762909.1"/>
    </source>
</evidence>
<dbReference type="PROSITE" id="PS50977">
    <property type="entry name" value="HTH_TETR_2"/>
    <property type="match status" value="1"/>
</dbReference>
<dbReference type="SUPFAM" id="SSF46689">
    <property type="entry name" value="Homeodomain-like"/>
    <property type="match status" value="1"/>
</dbReference>
<dbReference type="Pfam" id="PF16859">
    <property type="entry name" value="TetR_C_11"/>
    <property type="match status" value="1"/>
</dbReference>
<evidence type="ECO:0000256" key="2">
    <source>
        <dbReference type="ARBA" id="ARBA00023125"/>
    </source>
</evidence>
<dbReference type="InterPro" id="IPR009057">
    <property type="entry name" value="Homeodomain-like_sf"/>
</dbReference>
<name>A0ABV7YFP9_9ACTN</name>
<dbReference type="InterPro" id="IPR036271">
    <property type="entry name" value="Tet_transcr_reg_TetR-rel_C_sf"/>
</dbReference>
<dbReference type="PANTHER" id="PTHR30055:SF148">
    <property type="entry name" value="TETR-FAMILY TRANSCRIPTIONAL REGULATOR"/>
    <property type="match status" value="1"/>
</dbReference>
<dbReference type="Gene3D" id="1.10.357.10">
    <property type="entry name" value="Tetracycline Repressor, domain 2"/>
    <property type="match status" value="1"/>
</dbReference>
<evidence type="ECO:0000256" key="4">
    <source>
        <dbReference type="PROSITE-ProRule" id="PRU00335"/>
    </source>
</evidence>
<keyword evidence="2 4" id="KW-0238">DNA-binding</keyword>
<evidence type="ECO:0000313" key="8">
    <source>
        <dbReference type="Proteomes" id="UP001595699"/>
    </source>
</evidence>
<feature type="DNA-binding region" description="H-T-H motif" evidence="4">
    <location>
        <begin position="41"/>
        <end position="60"/>
    </location>
</feature>
<comment type="caution">
    <text evidence="7">The sequence shown here is derived from an EMBL/GenBank/DDBJ whole genome shotgun (WGS) entry which is preliminary data.</text>
</comment>
<dbReference type="PANTHER" id="PTHR30055">
    <property type="entry name" value="HTH-TYPE TRANSCRIPTIONAL REGULATOR RUTR"/>
    <property type="match status" value="1"/>
</dbReference>
<dbReference type="EMBL" id="JBHRZH010000016">
    <property type="protein sequence ID" value="MFC3762909.1"/>
    <property type="molecule type" value="Genomic_DNA"/>
</dbReference>
<dbReference type="RefSeq" id="WP_205113814.1">
    <property type="nucleotide sequence ID" value="NZ_JAFBCM010000001.1"/>
</dbReference>
<dbReference type="SUPFAM" id="SSF48498">
    <property type="entry name" value="Tetracyclin repressor-like, C-terminal domain"/>
    <property type="match status" value="1"/>
</dbReference>
<proteinExistence type="predicted"/>
<gene>
    <name evidence="7" type="ORF">ACFOUW_18865</name>
</gene>
<dbReference type="Proteomes" id="UP001595699">
    <property type="component" value="Unassembled WGS sequence"/>
</dbReference>